<dbReference type="SMART" id="SM00731">
    <property type="entry name" value="SprT"/>
    <property type="match status" value="1"/>
</dbReference>
<name>A0A3Q9G887_9ACTO</name>
<dbReference type="GO" id="GO:0006950">
    <property type="term" value="P:response to stress"/>
    <property type="evidence" value="ECO:0007669"/>
    <property type="project" value="UniProtKB-ARBA"/>
</dbReference>
<feature type="domain" description="SprT-like" evidence="1">
    <location>
        <begin position="1"/>
        <end position="138"/>
    </location>
</feature>
<sequence length="168" mass="19038">MELVPARQLALNLMAEHGLSWNFRWDRAKKRAGQTNFTTRTITLSKHLTQLCTEEQVRHTILHEIAHALVGHGHGHGPVWQAKAKELGTSPRRCTGPDFPVADAPWQGTCSAGHVHARYRRPKRPLSCGRCSRTFSEKHLLTWNYVPSTKQTKKQAAEETEVPQDTLF</sequence>
<evidence type="ECO:0000313" key="3">
    <source>
        <dbReference type="Proteomes" id="UP000280344"/>
    </source>
</evidence>
<evidence type="ECO:0000313" key="2">
    <source>
        <dbReference type="EMBL" id="AZQ77490.1"/>
    </source>
</evidence>
<organism evidence="2 3">
    <name type="scientific">Flaviflexus ciconiae</name>
    <dbReference type="NCBI Taxonomy" id="2496867"/>
    <lineage>
        <taxon>Bacteria</taxon>
        <taxon>Bacillati</taxon>
        <taxon>Actinomycetota</taxon>
        <taxon>Actinomycetes</taxon>
        <taxon>Actinomycetales</taxon>
        <taxon>Actinomycetaceae</taxon>
        <taxon>Flaviflexus</taxon>
    </lineage>
</organism>
<proteinExistence type="predicted"/>
<dbReference type="RefSeq" id="WP_126704293.1">
    <property type="nucleotide sequence ID" value="NZ_CP034593.1"/>
</dbReference>
<gene>
    <name evidence="2" type="ORF">EJ997_09235</name>
</gene>
<dbReference type="Pfam" id="PF10263">
    <property type="entry name" value="SprT-like"/>
    <property type="match status" value="1"/>
</dbReference>
<dbReference type="Proteomes" id="UP000280344">
    <property type="component" value="Chromosome"/>
</dbReference>
<reference evidence="2 3" key="1">
    <citation type="submission" date="2018-12" db="EMBL/GenBank/DDBJ databases">
        <title>Complete genome sequence of Flaviflexus sp. H23T48.</title>
        <authorList>
            <person name="Bae J.-W."/>
            <person name="Lee J.-Y."/>
        </authorList>
    </citation>
    <scope>NUCLEOTIDE SEQUENCE [LARGE SCALE GENOMIC DNA]</scope>
    <source>
        <strain evidence="2 3">H23T48</strain>
    </source>
</reference>
<dbReference type="InterPro" id="IPR006640">
    <property type="entry name" value="SprT-like_domain"/>
</dbReference>
<dbReference type="KEGG" id="flh:EJ997_09235"/>
<dbReference type="OrthoDB" id="9793623at2"/>
<accession>A0A3Q9G887</accession>
<dbReference type="AlphaFoldDB" id="A0A3Q9G887"/>
<protein>
    <submittedName>
        <fullName evidence="2">SprT domain-containing protein</fullName>
    </submittedName>
</protein>
<evidence type="ECO:0000259" key="1">
    <source>
        <dbReference type="SMART" id="SM00731"/>
    </source>
</evidence>
<keyword evidence="3" id="KW-1185">Reference proteome</keyword>
<dbReference type="Gene3D" id="3.30.2010.10">
    <property type="entry name" value="Metalloproteases ('zincins'), catalytic domain"/>
    <property type="match status" value="1"/>
</dbReference>
<dbReference type="EMBL" id="CP034593">
    <property type="protein sequence ID" value="AZQ77490.1"/>
    <property type="molecule type" value="Genomic_DNA"/>
</dbReference>